<feature type="transmembrane region" description="Helical" evidence="1">
    <location>
        <begin position="120"/>
        <end position="141"/>
    </location>
</feature>
<reference evidence="3" key="1">
    <citation type="journal article" date="2019" name="Int. J. Syst. Evol. Microbiol.">
        <title>The Global Catalogue of Microorganisms (GCM) 10K type strain sequencing project: providing services to taxonomists for standard genome sequencing and annotation.</title>
        <authorList>
            <consortium name="The Broad Institute Genomics Platform"/>
            <consortium name="The Broad Institute Genome Sequencing Center for Infectious Disease"/>
            <person name="Wu L."/>
            <person name="Ma J."/>
        </authorList>
    </citation>
    <scope>NUCLEOTIDE SEQUENCE [LARGE SCALE GENOMIC DNA]</scope>
    <source>
        <strain evidence="3">KCTC 42644</strain>
    </source>
</reference>
<protein>
    <recommendedName>
        <fullName evidence="4">Sugar transporter</fullName>
    </recommendedName>
</protein>
<keyword evidence="3" id="KW-1185">Reference proteome</keyword>
<feature type="transmembrane region" description="Helical" evidence="1">
    <location>
        <begin position="12"/>
        <end position="33"/>
    </location>
</feature>
<accession>A0ABV7X7N3</accession>
<evidence type="ECO:0000313" key="3">
    <source>
        <dbReference type="Proteomes" id="UP001595615"/>
    </source>
</evidence>
<name>A0ABV7X7N3_9SPHN</name>
<comment type="caution">
    <text evidence="2">The sequence shown here is derived from an EMBL/GenBank/DDBJ whole genome shotgun (WGS) entry which is preliminary data.</text>
</comment>
<evidence type="ECO:0000313" key="2">
    <source>
        <dbReference type="EMBL" id="MFC3711753.1"/>
    </source>
</evidence>
<keyword evidence="1" id="KW-0472">Membrane</keyword>
<proteinExistence type="predicted"/>
<dbReference type="EMBL" id="JBHRXV010000003">
    <property type="protein sequence ID" value="MFC3711753.1"/>
    <property type="molecule type" value="Genomic_DNA"/>
</dbReference>
<dbReference type="RefSeq" id="WP_380857294.1">
    <property type="nucleotide sequence ID" value="NZ_JBHRXV010000003.1"/>
</dbReference>
<sequence length="147" mass="15911">MATTIESKGVPTWFWAVAVLALLWEAMGCWMYVQQMSMSAEAFAALPQAQQDVWNQSPGWVPAAYAVAVWSGLAGAVGLLLRKAWCRAFFVLSLLGIVVQFGTVFLMTDILASMGPAQAAGFPIFIFIVGAFLVWFSGLAAKRGWIA</sequence>
<feature type="transmembrane region" description="Helical" evidence="1">
    <location>
        <begin position="63"/>
        <end position="81"/>
    </location>
</feature>
<dbReference type="Proteomes" id="UP001595615">
    <property type="component" value="Unassembled WGS sequence"/>
</dbReference>
<evidence type="ECO:0000256" key="1">
    <source>
        <dbReference type="SAM" id="Phobius"/>
    </source>
</evidence>
<organism evidence="2 3">
    <name type="scientific">Sphingoaurantiacus capsulatus</name>
    <dbReference type="NCBI Taxonomy" id="1771310"/>
    <lineage>
        <taxon>Bacteria</taxon>
        <taxon>Pseudomonadati</taxon>
        <taxon>Pseudomonadota</taxon>
        <taxon>Alphaproteobacteria</taxon>
        <taxon>Sphingomonadales</taxon>
        <taxon>Sphingosinicellaceae</taxon>
        <taxon>Sphingoaurantiacus</taxon>
    </lineage>
</organism>
<evidence type="ECO:0008006" key="4">
    <source>
        <dbReference type="Google" id="ProtNLM"/>
    </source>
</evidence>
<keyword evidence="1" id="KW-1133">Transmembrane helix</keyword>
<keyword evidence="1" id="KW-0812">Transmembrane</keyword>
<gene>
    <name evidence="2" type="ORF">ACFOMD_04175</name>
</gene>
<feature type="transmembrane region" description="Helical" evidence="1">
    <location>
        <begin position="88"/>
        <end position="108"/>
    </location>
</feature>